<keyword evidence="2" id="KW-1185">Reference proteome</keyword>
<evidence type="ECO:0000313" key="2">
    <source>
        <dbReference type="Proteomes" id="UP000290289"/>
    </source>
</evidence>
<evidence type="ECO:0000313" key="1">
    <source>
        <dbReference type="EMBL" id="RXH70908.1"/>
    </source>
</evidence>
<protein>
    <submittedName>
        <fullName evidence="1">Uncharacterized protein</fullName>
    </submittedName>
</protein>
<accession>A0A498HHD0</accession>
<dbReference type="Proteomes" id="UP000290289">
    <property type="component" value="Chromosome 16"/>
</dbReference>
<name>A0A498HHD0_MALDO</name>
<reference evidence="1 2" key="1">
    <citation type="submission" date="2018-10" db="EMBL/GenBank/DDBJ databases">
        <title>A high-quality apple genome assembly.</title>
        <authorList>
            <person name="Hu J."/>
        </authorList>
    </citation>
    <scope>NUCLEOTIDE SEQUENCE [LARGE SCALE GENOMIC DNA]</scope>
    <source>
        <strain evidence="2">cv. HFTH1</strain>
        <tissue evidence="1">Young leaf</tissue>
    </source>
</reference>
<dbReference type="AlphaFoldDB" id="A0A498HHD0"/>
<proteinExistence type="predicted"/>
<comment type="caution">
    <text evidence="1">The sequence shown here is derived from an EMBL/GenBank/DDBJ whole genome shotgun (WGS) entry which is preliminary data.</text>
</comment>
<gene>
    <name evidence="1" type="ORF">DVH24_015530</name>
</gene>
<sequence length="127" mass="15008">MDCYLKAMPSERKARPSLKIIEISWANVECDGNQYLCIRIYPWFLDLGLRFLLYDFLKDILLCYDIAICNLSPASFKVITCFRLLNQWYGVELDLALSGNHTFRMFFFKTRTSLGTSWLLMGIRRER</sequence>
<organism evidence="1 2">
    <name type="scientific">Malus domestica</name>
    <name type="common">Apple</name>
    <name type="synonym">Pyrus malus</name>
    <dbReference type="NCBI Taxonomy" id="3750"/>
    <lineage>
        <taxon>Eukaryota</taxon>
        <taxon>Viridiplantae</taxon>
        <taxon>Streptophyta</taxon>
        <taxon>Embryophyta</taxon>
        <taxon>Tracheophyta</taxon>
        <taxon>Spermatophyta</taxon>
        <taxon>Magnoliopsida</taxon>
        <taxon>eudicotyledons</taxon>
        <taxon>Gunneridae</taxon>
        <taxon>Pentapetalae</taxon>
        <taxon>rosids</taxon>
        <taxon>fabids</taxon>
        <taxon>Rosales</taxon>
        <taxon>Rosaceae</taxon>
        <taxon>Amygdaloideae</taxon>
        <taxon>Maleae</taxon>
        <taxon>Malus</taxon>
    </lineage>
</organism>
<dbReference type="EMBL" id="RDQH01000342">
    <property type="protein sequence ID" value="RXH70908.1"/>
    <property type="molecule type" value="Genomic_DNA"/>
</dbReference>